<dbReference type="HOGENOM" id="CLU_1542327_0_0_1"/>
<dbReference type="EMBL" id="CM000784">
    <property type="protein sequence ID" value="AQK91281.1"/>
    <property type="molecule type" value="Genomic_DNA"/>
</dbReference>
<protein>
    <submittedName>
        <fullName evidence="1">Uncharacterized protein</fullName>
    </submittedName>
</protein>
<gene>
    <name evidence="1" type="ORF">ZEAMMB73_Zm00001d009051</name>
</gene>
<organism evidence="1">
    <name type="scientific">Zea mays</name>
    <name type="common">Maize</name>
    <dbReference type="NCBI Taxonomy" id="4577"/>
    <lineage>
        <taxon>Eukaryota</taxon>
        <taxon>Viridiplantae</taxon>
        <taxon>Streptophyta</taxon>
        <taxon>Embryophyta</taxon>
        <taxon>Tracheophyta</taxon>
        <taxon>Spermatophyta</taxon>
        <taxon>Magnoliopsida</taxon>
        <taxon>Liliopsida</taxon>
        <taxon>Poales</taxon>
        <taxon>Poaceae</taxon>
        <taxon>PACMAD clade</taxon>
        <taxon>Panicoideae</taxon>
        <taxon>Andropogonodae</taxon>
        <taxon>Andropogoneae</taxon>
        <taxon>Tripsacinae</taxon>
        <taxon>Zea</taxon>
    </lineage>
</organism>
<dbReference type="PaxDb" id="4577-AC187065.3_FGP003"/>
<evidence type="ECO:0000313" key="1">
    <source>
        <dbReference type="EMBL" id="AQK91281.1"/>
    </source>
</evidence>
<reference evidence="1" key="1">
    <citation type="submission" date="2015-12" db="EMBL/GenBank/DDBJ databases">
        <title>Update maize B73 reference genome by single molecule sequencing technologies.</title>
        <authorList>
            <consortium name="Maize Genome Sequencing Project"/>
            <person name="Ware D."/>
        </authorList>
    </citation>
    <scope>NUCLEOTIDE SEQUENCE</scope>
    <source>
        <tissue evidence="1">Seedling</tissue>
    </source>
</reference>
<dbReference type="AlphaFoldDB" id="K7UVT9"/>
<name>K7UVT9_MAIZE</name>
<sequence>MARPSSSIARALLFSIAARARPWSFLAARPAPLPQLVLLPSIAAELSGSDSARLTAQLLRVLPLCFSLPLGALLPCRAPLSYFPARRRALSSPAATPAQGFLVPCFCARSLQLEFPLPSRIPLRRGPIRPRVLGFQLAVEALLPRTAPMFAELVVTVSPCCRSRAYCRARPAPL</sequence>
<proteinExistence type="predicted"/>
<dbReference type="InParanoid" id="K7UVT9"/>
<accession>K7UVT9</accession>